<evidence type="ECO:0000256" key="1">
    <source>
        <dbReference type="SAM" id="MobiDB-lite"/>
    </source>
</evidence>
<evidence type="ECO:0000313" key="3">
    <source>
        <dbReference type="Proteomes" id="UP001229952"/>
    </source>
</evidence>
<sequence length="336" mass="35797">MLESDALAVAAELFASVDRRPEAADPDVLHTIAAFYWVRSLAHRRALAADDLAARDLETAIGVLGLLYLVDHRRVPGELWPRLADETAYHPWSDPLEHAADLIIDGEENGDIAALDQAISVIRTVADSGDNAYRDTLRGLAHHQRAAFPRRPAAERSADADAAVELLGRVAALPEPSAARRAGRGRSFAEALVRRFDAAGDNADLTRAERAYRDALADAADDPPTYASAAAGLGSALSRRVEAAEGTVGDGESRIQVLREAVSWLRRAVDLTHGAAATPPATRRSGTGDRSASSATGALRIRTTELPRDPAGTAPDFIRSEPTVVRTGRGSPKCSR</sequence>
<feature type="region of interest" description="Disordered" evidence="1">
    <location>
        <begin position="275"/>
        <end position="336"/>
    </location>
</feature>
<protein>
    <submittedName>
        <fullName evidence="2">Uncharacterized protein</fullName>
    </submittedName>
</protein>
<reference evidence="2 3" key="1">
    <citation type="submission" date="2023-03" db="EMBL/GenBank/DDBJ databases">
        <title>Isolation and description of six Streptomyces strains from soil environments, able to metabolize different microbial glucans.</title>
        <authorList>
            <person name="Widen T."/>
            <person name="Larsbrink J."/>
        </authorList>
    </citation>
    <scope>NUCLEOTIDE SEQUENCE [LARGE SCALE GENOMIC DNA]</scope>
    <source>
        <strain evidence="2 3">Mut2</strain>
    </source>
</reference>
<dbReference type="Proteomes" id="UP001229952">
    <property type="component" value="Chromosome"/>
</dbReference>
<evidence type="ECO:0000313" key="2">
    <source>
        <dbReference type="EMBL" id="WLQ45588.1"/>
    </source>
</evidence>
<proteinExistence type="predicted"/>
<organism evidence="2 3">
    <name type="scientific">Streptomyces laculatispora</name>
    <dbReference type="NCBI Taxonomy" id="887464"/>
    <lineage>
        <taxon>Bacteria</taxon>
        <taxon>Bacillati</taxon>
        <taxon>Actinomycetota</taxon>
        <taxon>Actinomycetes</taxon>
        <taxon>Kitasatosporales</taxon>
        <taxon>Streptomycetaceae</taxon>
        <taxon>Streptomyces</taxon>
    </lineage>
</organism>
<keyword evidence="3" id="KW-1185">Reference proteome</keyword>
<feature type="compositionally biased region" description="Polar residues" evidence="1">
    <location>
        <begin position="284"/>
        <end position="296"/>
    </location>
</feature>
<dbReference type="RefSeq" id="WP_306092729.1">
    <property type="nucleotide sequence ID" value="NZ_CP120992.1"/>
</dbReference>
<accession>A0ABY9IF83</accession>
<name>A0ABY9IF83_9ACTN</name>
<gene>
    <name evidence="2" type="ORF">P8A22_35485</name>
</gene>
<dbReference type="EMBL" id="CP120992">
    <property type="protein sequence ID" value="WLQ45588.1"/>
    <property type="molecule type" value="Genomic_DNA"/>
</dbReference>